<name>A0ABM9CZE2_9BACL</name>
<accession>A0ABM9CZE2</accession>
<comment type="caution">
    <text evidence="3">The sequence shown here is derived from an EMBL/GenBank/DDBJ whole genome shotgun (WGS) entry which is preliminary data.</text>
</comment>
<proteinExistence type="predicted"/>
<feature type="region of interest" description="Disordered" evidence="1">
    <location>
        <begin position="24"/>
        <end position="82"/>
    </location>
</feature>
<reference evidence="3" key="1">
    <citation type="submission" date="2022-01" db="EMBL/GenBank/DDBJ databases">
        <authorList>
            <person name="Criscuolo A."/>
        </authorList>
    </citation>
    <scope>NUCLEOTIDE SEQUENCE</scope>
    <source>
        <strain evidence="3">CIP111891</strain>
    </source>
</reference>
<protein>
    <recommendedName>
        <fullName evidence="5">Lipoprotein</fullName>
    </recommendedName>
</protein>
<feature type="chain" id="PRO_5046533486" description="Lipoprotein" evidence="2">
    <location>
        <begin position="22"/>
        <end position="256"/>
    </location>
</feature>
<feature type="compositionally biased region" description="Polar residues" evidence="1">
    <location>
        <begin position="72"/>
        <end position="82"/>
    </location>
</feature>
<evidence type="ECO:0000313" key="4">
    <source>
        <dbReference type="Proteomes" id="UP000838821"/>
    </source>
</evidence>
<keyword evidence="2" id="KW-0732">Signal</keyword>
<dbReference type="EMBL" id="CAKMMW010000054">
    <property type="protein sequence ID" value="CAH1232720.1"/>
    <property type="molecule type" value="Genomic_DNA"/>
</dbReference>
<feature type="compositionally biased region" description="Polar residues" evidence="1">
    <location>
        <begin position="24"/>
        <end position="44"/>
    </location>
</feature>
<dbReference type="PROSITE" id="PS51257">
    <property type="entry name" value="PROKAR_LIPOPROTEIN"/>
    <property type="match status" value="1"/>
</dbReference>
<sequence length="256" mass="28460">MKKIKLILLVCIVLVSLTACSKDNVLPQSSNNTQQQALKTNTPANEPVVVGTSNTSPTPTPTPTQAPKPAQDSKTNTKANESVNLTDNDVKVILKELIPKARNVYGVFNGTEPIKFDETKTIPGDKDYLLVTGEKINMGLFNNVKSMTDFKNAIEGVFTKDIAQKIFYSRFLEIVDDGSKERPYYKGYEGQLYIYKWMGGHGVATDYLIDTAKLIKQNGNIAEVELDTTLFGKQDKKLKLTIEYINDKWLLASSLV</sequence>
<organism evidence="3 4">
    <name type="scientific">Paenibacillus allorhizoplanae</name>
    <dbReference type="NCBI Taxonomy" id="2905648"/>
    <lineage>
        <taxon>Bacteria</taxon>
        <taxon>Bacillati</taxon>
        <taxon>Bacillota</taxon>
        <taxon>Bacilli</taxon>
        <taxon>Bacillales</taxon>
        <taxon>Paenibacillaceae</taxon>
        <taxon>Paenibacillus</taxon>
    </lineage>
</organism>
<evidence type="ECO:0008006" key="5">
    <source>
        <dbReference type="Google" id="ProtNLM"/>
    </source>
</evidence>
<evidence type="ECO:0000313" key="3">
    <source>
        <dbReference type="EMBL" id="CAH1232720.1"/>
    </source>
</evidence>
<evidence type="ECO:0000256" key="1">
    <source>
        <dbReference type="SAM" id="MobiDB-lite"/>
    </source>
</evidence>
<gene>
    <name evidence="3" type="ORF">PAECIP111891_07081</name>
</gene>
<dbReference type="RefSeq" id="WP_236293603.1">
    <property type="nucleotide sequence ID" value="NZ_CAKMMW010000054.1"/>
</dbReference>
<evidence type="ECO:0000256" key="2">
    <source>
        <dbReference type="SAM" id="SignalP"/>
    </source>
</evidence>
<keyword evidence="4" id="KW-1185">Reference proteome</keyword>
<dbReference type="Proteomes" id="UP000838821">
    <property type="component" value="Unassembled WGS sequence"/>
</dbReference>
<feature type="signal peptide" evidence="2">
    <location>
        <begin position="1"/>
        <end position="21"/>
    </location>
</feature>